<dbReference type="GO" id="GO:0016020">
    <property type="term" value="C:membrane"/>
    <property type="evidence" value="ECO:0007669"/>
    <property type="project" value="InterPro"/>
</dbReference>
<comment type="caution">
    <text evidence="3">The sequence shown here is derived from an EMBL/GenBank/DDBJ whole genome shotgun (WGS) entry which is preliminary data.</text>
</comment>
<dbReference type="PANTHER" id="PTHR33219:SF14">
    <property type="entry name" value="PROTEIN COFACTOR ASSEMBLY OF COMPLEX C SUBUNIT B CCB3, CHLOROPLASTIC-RELATED"/>
    <property type="match status" value="1"/>
</dbReference>
<organism evidence="3">
    <name type="scientific">OCS116 cluster bacterium</name>
    <dbReference type="NCBI Taxonomy" id="2030921"/>
    <lineage>
        <taxon>Bacteria</taxon>
        <taxon>Pseudomonadati</taxon>
        <taxon>Pseudomonadota</taxon>
        <taxon>Alphaproteobacteria</taxon>
        <taxon>OCS116 cluster</taxon>
    </lineage>
</organism>
<dbReference type="Pfam" id="PF02325">
    <property type="entry name" value="CCB3_YggT"/>
    <property type="match status" value="1"/>
</dbReference>
<sequence length="98" mass="11103">MFAILQLVSSIVSILLFILIASAIMSWLIAFGIINMNNQFVATIYSSLQRLTEPMLRPIRKFVPPLGGLDISFIILILVLYFIDNFITYDLPGYLGLY</sequence>
<feature type="transmembrane region" description="Helical" evidence="2">
    <location>
        <begin position="62"/>
        <end position="83"/>
    </location>
</feature>
<dbReference type="EMBL" id="NVUS01000007">
    <property type="protein sequence ID" value="PCJ01683.1"/>
    <property type="molecule type" value="Genomic_DNA"/>
</dbReference>
<reference key="1">
    <citation type="submission" date="2017-08" db="EMBL/GenBank/DDBJ databases">
        <title>A dynamic microbial community with high functional redundancy inhabits the cold, oxic subseafloor aquifer.</title>
        <authorList>
            <person name="Tully B.J."/>
            <person name="Wheat C.G."/>
            <person name="Glazer B.T."/>
            <person name="Huber J.A."/>
        </authorList>
    </citation>
    <scope>NUCLEOTIDE SEQUENCE [LARGE SCALE GENOMIC DNA]</scope>
</reference>
<accession>A0A2A4Z3V0</accession>
<evidence type="ECO:0000256" key="2">
    <source>
        <dbReference type="SAM" id="Phobius"/>
    </source>
</evidence>
<keyword evidence="2" id="KW-1133">Transmembrane helix</keyword>
<reference evidence="3" key="2">
    <citation type="journal article" date="2018" name="ISME J.">
        <title>A dynamic microbial community with high functional redundancy inhabits the cold, oxic subseafloor aquifer.</title>
        <authorList>
            <person name="Tully B.J."/>
            <person name="Wheat C.G."/>
            <person name="Glazer B.T."/>
            <person name="Huber J.A."/>
        </authorList>
    </citation>
    <scope>NUCLEOTIDE SEQUENCE</scope>
    <source>
        <strain evidence="3">NORP83</strain>
    </source>
</reference>
<feature type="transmembrane region" description="Helical" evidence="2">
    <location>
        <begin position="12"/>
        <end position="34"/>
    </location>
</feature>
<evidence type="ECO:0008006" key="4">
    <source>
        <dbReference type="Google" id="ProtNLM"/>
    </source>
</evidence>
<evidence type="ECO:0000256" key="1">
    <source>
        <dbReference type="ARBA" id="ARBA00010894"/>
    </source>
</evidence>
<keyword evidence="2" id="KW-0472">Membrane</keyword>
<proteinExistence type="inferred from homology"/>
<comment type="similarity">
    <text evidence="1">Belongs to the YggT family.</text>
</comment>
<name>A0A2A4Z3V0_9PROT</name>
<protein>
    <recommendedName>
        <fullName evidence="4">YggT family protein</fullName>
    </recommendedName>
</protein>
<evidence type="ECO:0000313" key="3">
    <source>
        <dbReference type="EMBL" id="PCJ01683.1"/>
    </source>
</evidence>
<dbReference type="InterPro" id="IPR003425">
    <property type="entry name" value="CCB3/YggT"/>
</dbReference>
<dbReference type="PANTHER" id="PTHR33219">
    <property type="entry name" value="YLMG HOMOLOG PROTEIN 2, CHLOROPLASTIC"/>
    <property type="match status" value="1"/>
</dbReference>
<keyword evidence="2" id="KW-0812">Transmembrane</keyword>
<dbReference type="AlphaFoldDB" id="A0A2A4Z3V0"/>
<gene>
    <name evidence="3" type="ORF">COB13_07450</name>
</gene>